<protein>
    <recommendedName>
        <fullName evidence="1">Retrovirus-related Pol polyprotein from transposon TNT 1-94-like beta-barrel domain-containing protein</fullName>
    </recommendedName>
</protein>
<reference evidence="2" key="1">
    <citation type="submission" date="2021-03" db="EMBL/GenBank/DDBJ databases">
        <title>Draft genome sequence of rust myrtle Austropuccinia psidii MF-1, a brazilian biotype.</title>
        <authorList>
            <person name="Quecine M.C."/>
            <person name="Pachon D.M.R."/>
            <person name="Bonatelli M.L."/>
            <person name="Correr F.H."/>
            <person name="Franceschini L.M."/>
            <person name="Leite T.F."/>
            <person name="Margarido G.R.A."/>
            <person name="Almeida C.A."/>
            <person name="Ferrarezi J.A."/>
            <person name="Labate C.A."/>
        </authorList>
    </citation>
    <scope>NUCLEOTIDE SEQUENCE</scope>
    <source>
        <strain evidence="2">MF-1</strain>
    </source>
</reference>
<evidence type="ECO:0000313" key="3">
    <source>
        <dbReference type="Proteomes" id="UP000765509"/>
    </source>
</evidence>
<dbReference type="Pfam" id="PF22936">
    <property type="entry name" value="Pol_BBD"/>
    <property type="match status" value="1"/>
</dbReference>
<dbReference type="OrthoDB" id="413361at2759"/>
<dbReference type="InterPro" id="IPR054722">
    <property type="entry name" value="PolX-like_BBD"/>
</dbReference>
<evidence type="ECO:0000313" key="2">
    <source>
        <dbReference type="EMBL" id="MBW0539206.1"/>
    </source>
</evidence>
<evidence type="ECO:0000259" key="1">
    <source>
        <dbReference type="Pfam" id="PF22936"/>
    </source>
</evidence>
<dbReference type="EMBL" id="AVOT02043797">
    <property type="protein sequence ID" value="MBW0539206.1"/>
    <property type="molecule type" value="Genomic_DNA"/>
</dbReference>
<comment type="caution">
    <text evidence="2">The sequence shown here is derived from an EMBL/GenBank/DDBJ whole genome shotgun (WGS) entry which is preliminary data.</text>
</comment>
<name>A0A9Q3FF81_9BASI</name>
<sequence length="320" mass="36393">MRHLDELIVAFVGNKIEQEEKEDGRALWRMLNDKFVVSVVQAQGIALDKFLELKFRNLDQWIEDLQTTTRQMTLTRTDVNNGLVSRTAIRTLPNKYESLIRILTYGNQYPTIEDIDLNVEKDQALFQAKGELKDEVALNNQYNKNIQARLAKNEEEPTIAFVAINKTDCALVANNKQTILDSGANDHMFTNESDFINLKELSGGVQIGQEGVKTPIKGREVVKISNKNKIVFKEALLVPSLPYNLISLSRIWKEKGDLEILQDGKFQVIKNKKKVFGGNIENRLLHVDFDYKKAFESEHERLGHSGRSGNCEACKIGKLT</sequence>
<dbReference type="AlphaFoldDB" id="A0A9Q3FF81"/>
<gene>
    <name evidence="2" type="ORF">O181_078921</name>
</gene>
<dbReference type="Proteomes" id="UP000765509">
    <property type="component" value="Unassembled WGS sequence"/>
</dbReference>
<feature type="domain" description="Retrovirus-related Pol polyprotein from transposon TNT 1-94-like beta-barrel" evidence="1">
    <location>
        <begin position="179"/>
        <end position="255"/>
    </location>
</feature>
<accession>A0A9Q3FF81</accession>
<organism evidence="2 3">
    <name type="scientific">Austropuccinia psidii MF-1</name>
    <dbReference type="NCBI Taxonomy" id="1389203"/>
    <lineage>
        <taxon>Eukaryota</taxon>
        <taxon>Fungi</taxon>
        <taxon>Dikarya</taxon>
        <taxon>Basidiomycota</taxon>
        <taxon>Pucciniomycotina</taxon>
        <taxon>Pucciniomycetes</taxon>
        <taxon>Pucciniales</taxon>
        <taxon>Sphaerophragmiaceae</taxon>
        <taxon>Austropuccinia</taxon>
    </lineage>
</organism>
<proteinExistence type="predicted"/>
<keyword evidence="3" id="KW-1185">Reference proteome</keyword>